<dbReference type="GO" id="GO:0003677">
    <property type="term" value="F:DNA binding"/>
    <property type="evidence" value="ECO:0007669"/>
    <property type="project" value="InterPro"/>
</dbReference>
<evidence type="ECO:0000259" key="2">
    <source>
        <dbReference type="PROSITE" id="PS50943"/>
    </source>
</evidence>
<dbReference type="GeneID" id="78126343"/>
<dbReference type="InterPro" id="IPR001387">
    <property type="entry name" value="Cro/C1-type_HTH"/>
</dbReference>
<gene>
    <name evidence="3" type="ORF">DDE84_01315</name>
</gene>
<feature type="compositionally biased region" description="Basic and acidic residues" evidence="1">
    <location>
        <begin position="136"/>
        <end position="153"/>
    </location>
</feature>
<feature type="domain" description="HTH cro/C1-type" evidence="2">
    <location>
        <begin position="34"/>
        <end position="88"/>
    </location>
</feature>
<dbReference type="SUPFAM" id="SSF47413">
    <property type="entry name" value="lambda repressor-like DNA-binding domains"/>
    <property type="match status" value="1"/>
</dbReference>
<evidence type="ECO:0000313" key="3">
    <source>
        <dbReference type="EMBL" id="KAE8130247.1"/>
    </source>
</evidence>
<dbReference type="PROSITE" id="PS50943">
    <property type="entry name" value="HTH_CROC1"/>
    <property type="match status" value="1"/>
</dbReference>
<evidence type="ECO:0000256" key="1">
    <source>
        <dbReference type="SAM" id="MobiDB-lite"/>
    </source>
</evidence>
<accession>A0A5N6SB91</accession>
<proteinExistence type="predicted"/>
<keyword evidence="4" id="KW-1185">Reference proteome</keyword>
<name>A0A5N6SB91_9BIFI</name>
<dbReference type="EMBL" id="QDAG01000001">
    <property type="protein sequence ID" value="KAE8130247.1"/>
    <property type="molecule type" value="Genomic_DNA"/>
</dbReference>
<dbReference type="AlphaFoldDB" id="A0A5N6SB91"/>
<dbReference type="CDD" id="cd00093">
    <property type="entry name" value="HTH_XRE"/>
    <property type="match status" value="1"/>
</dbReference>
<feature type="region of interest" description="Disordered" evidence="1">
    <location>
        <begin position="132"/>
        <end position="153"/>
    </location>
</feature>
<dbReference type="Gene3D" id="1.10.260.40">
    <property type="entry name" value="lambda repressor-like DNA-binding domains"/>
    <property type="match status" value="1"/>
</dbReference>
<dbReference type="InterPro" id="IPR010982">
    <property type="entry name" value="Lambda_DNA-bd_dom_sf"/>
</dbReference>
<organism evidence="3 4">
    <name type="scientific">Bifidobacterium tibiigranuli</name>
    <dbReference type="NCBI Taxonomy" id="2172043"/>
    <lineage>
        <taxon>Bacteria</taxon>
        <taxon>Bacillati</taxon>
        <taxon>Actinomycetota</taxon>
        <taxon>Actinomycetes</taxon>
        <taxon>Bifidobacteriales</taxon>
        <taxon>Bifidobacteriaceae</taxon>
        <taxon>Bifidobacterium</taxon>
    </lineage>
</organism>
<comment type="caution">
    <text evidence="3">The sequence shown here is derived from an EMBL/GenBank/DDBJ whole genome shotgun (WGS) entry which is preliminary data.</text>
</comment>
<sequence>MDYIRVHKKWYDVHVNQLLKDRAVLFSKRVSEEIRGAIAAKGYSQRQVAREIKRQPKNLSQWLSGERQIPMDVAYQICGHVGMNIQTIVARAEQDVINEVGPWPPIEINLEALSDEDKKRIVMEKVRQGDMNLAAYHDENKESEREADPDAGA</sequence>
<protein>
    <submittedName>
        <fullName evidence="3">XRE family transcriptional regulator</fullName>
    </submittedName>
</protein>
<evidence type="ECO:0000313" key="4">
    <source>
        <dbReference type="Proteomes" id="UP000325415"/>
    </source>
</evidence>
<dbReference type="Proteomes" id="UP000325415">
    <property type="component" value="Unassembled WGS sequence"/>
</dbReference>
<dbReference type="RefSeq" id="WP_152579939.1">
    <property type="nucleotide sequence ID" value="NZ_QDAG01000001.1"/>
</dbReference>
<reference evidence="3 4" key="1">
    <citation type="submission" date="2018-04" db="EMBL/GenBank/DDBJ databases">
        <authorList>
            <person name="Eckel V.P."/>
            <person name="Vogel R.F."/>
        </authorList>
    </citation>
    <scope>NUCLEOTIDE SEQUENCE [LARGE SCALE GENOMIC DNA]</scope>
    <source>
        <strain evidence="4">TMW 2.1764</strain>
    </source>
</reference>